<accession>A0A414J3R8</accession>
<keyword evidence="4 12" id="KW-0132">Cell division</keyword>
<keyword evidence="9 12" id="KW-0961">Cell wall biogenesis/degradation</keyword>
<comment type="subcellular location">
    <subcellularLocation>
        <location evidence="1 12">Cytoplasm</location>
    </subcellularLocation>
</comment>
<evidence type="ECO:0000313" key="15">
    <source>
        <dbReference type="Proteomes" id="UP000283745"/>
    </source>
</evidence>
<evidence type="ECO:0000256" key="11">
    <source>
        <dbReference type="ARBA" id="ARBA00047527"/>
    </source>
</evidence>
<dbReference type="NCBIfam" id="TIGR01072">
    <property type="entry name" value="murA"/>
    <property type="match status" value="1"/>
</dbReference>
<organism evidence="14 15">
    <name type="scientific">Blautia obeum</name>
    <dbReference type="NCBI Taxonomy" id="40520"/>
    <lineage>
        <taxon>Bacteria</taxon>
        <taxon>Bacillati</taxon>
        <taxon>Bacillota</taxon>
        <taxon>Clostridia</taxon>
        <taxon>Lachnospirales</taxon>
        <taxon>Lachnospiraceae</taxon>
        <taxon>Blautia</taxon>
    </lineage>
</organism>
<comment type="catalytic activity">
    <reaction evidence="11 12">
        <text>phosphoenolpyruvate + UDP-N-acetyl-alpha-D-glucosamine = UDP-N-acetyl-3-O-(1-carboxyvinyl)-alpha-D-glucosamine + phosphate</text>
        <dbReference type="Rhea" id="RHEA:18681"/>
        <dbReference type="ChEBI" id="CHEBI:43474"/>
        <dbReference type="ChEBI" id="CHEBI:57705"/>
        <dbReference type="ChEBI" id="CHEBI:58702"/>
        <dbReference type="ChEBI" id="CHEBI:68483"/>
        <dbReference type="EC" id="2.5.1.7"/>
    </reaction>
</comment>
<keyword evidence="6 12" id="KW-0133">Cell shape</keyword>
<keyword evidence="3 12" id="KW-0963">Cytoplasm</keyword>
<feature type="binding site" evidence="12">
    <location>
        <position position="327"/>
    </location>
    <ligand>
        <name>UDP-N-acetyl-alpha-D-glucosamine</name>
        <dbReference type="ChEBI" id="CHEBI:57705"/>
    </ligand>
</feature>
<keyword evidence="5 12" id="KW-0808">Transferase</keyword>
<protein>
    <recommendedName>
        <fullName evidence="12">UDP-N-acetylglucosamine 1-carboxyvinyltransferase</fullName>
        <ecNumber evidence="12">2.5.1.7</ecNumber>
    </recommendedName>
    <alternativeName>
        <fullName evidence="12">Enoylpyruvate transferase</fullName>
    </alternativeName>
    <alternativeName>
        <fullName evidence="12">UDP-N-acetylglucosamine enolpyruvyl transferase</fullName>
        <shortName evidence="12">EPT</shortName>
    </alternativeName>
</protein>
<evidence type="ECO:0000256" key="10">
    <source>
        <dbReference type="ARBA" id="ARBA00038367"/>
    </source>
</evidence>
<dbReference type="InterPro" id="IPR005750">
    <property type="entry name" value="UDP_GlcNAc_COvinyl_MurA"/>
</dbReference>
<comment type="similarity">
    <text evidence="10 12">Belongs to the EPSP synthase family. MurA subfamily.</text>
</comment>
<dbReference type="GO" id="GO:0008360">
    <property type="term" value="P:regulation of cell shape"/>
    <property type="evidence" value="ECO:0007669"/>
    <property type="project" value="UniProtKB-KW"/>
</dbReference>
<dbReference type="GO" id="GO:0005737">
    <property type="term" value="C:cytoplasm"/>
    <property type="evidence" value="ECO:0007669"/>
    <property type="project" value="UniProtKB-SubCell"/>
</dbReference>
<dbReference type="Proteomes" id="UP000283745">
    <property type="component" value="Unassembled WGS sequence"/>
</dbReference>
<sequence>MDEIHVIGGKCLHGNITVQGSKNTVLPLMSGALLYRGISVLKACPRITDVFYMEEILRALGAETWWEDHDLYLDCTHADGSHVPETYSGRMRSSIILLGPILARNQRAEIGYPGGCVIGKRPVDLHLYVLRCFGAEIKEEAKKIMVSCKKLCGTEIVFSKKSVGATEQAILCAALSKGTTTLRNCAREPEIVWLCRFLNAMGAKIEGAGEDCICIEGTEKLCGTKMQIPADRIVTGTYLCAAAATRGRIVIGNAPEGELDAFLQVYRKMGGQYEWNSGKLIADGSQVRFSLPFLETEVYPGFPTDLQSPLLAVLATVPGKSIIKENIFENRFKVCNELCKMGADIRVDGNTAVVCGGRLHGNCVYAEELRGGAALLVAALAAEGSSVIRGCSFIRRGYEDIGGDLKKLGGLITEDTGTVFYENIQL</sequence>
<keyword evidence="7 12" id="KW-0573">Peptidoglycan synthesis</keyword>
<evidence type="ECO:0000259" key="13">
    <source>
        <dbReference type="Pfam" id="PF00275"/>
    </source>
</evidence>
<evidence type="ECO:0000256" key="12">
    <source>
        <dbReference type="HAMAP-Rule" id="MF_00111"/>
    </source>
</evidence>
<dbReference type="InterPro" id="IPR001986">
    <property type="entry name" value="Enolpyruvate_Tfrase_dom"/>
</dbReference>
<keyword evidence="12" id="KW-0670">Pyruvate</keyword>
<dbReference type="InterPro" id="IPR036968">
    <property type="entry name" value="Enolpyruvate_Tfrase_sf"/>
</dbReference>
<dbReference type="GO" id="GO:0009252">
    <property type="term" value="P:peptidoglycan biosynthetic process"/>
    <property type="evidence" value="ECO:0007669"/>
    <property type="project" value="UniProtKB-UniRule"/>
</dbReference>
<dbReference type="GO" id="GO:0071555">
    <property type="term" value="P:cell wall organization"/>
    <property type="evidence" value="ECO:0007669"/>
    <property type="project" value="UniProtKB-KW"/>
</dbReference>
<comment type="caution">
    <text evidence="14">The sequence shown here is derived from an EMBL/GenBank/DDBJ whole genome shotgun (WGS) entry which is preliminary data.</text>
</comment>
<evidence type="ECO:0000256" key="4">
    <source>
        <dbReference type="ARBA" id="ARBA00022618"/>
    </source>
</evidence>
<dbReference type="SUPFAM" id="SSF55205">
    <property type="entry name" value="EPT/RTPC-like"/>
    <property type="match status" value="1"/>
</dbReference>
<dbReference type="Gene3D" id="3.65.10.10">
    <property type="entry name" value="Enolpyruvate transferase domain"/>
    <property type="match status" value="2"/>
</dbReference>
<feature type="binding site" evidence="12">
    <location>
        <begin position="121"/>
        <end position="125"/>
    </location>
    <ligand>
        <name>UDP-N-acetyl-alpha-D-glucosamine</name>
        <dbReference type="ChEBI" id="CHEBI:57705"/>
    </ligand>
</feature>
<evidence type="ECO:0000313" key="14">
    <source>
        <dbReference type="EMBL" id="RHE39067.1"/>
    </source>
</evidence>
<comment type="function">
    <text evidence="12">Cell wall formation. Adds enolpyruvyl to UDP-N-acetylglucosamine.</text>
</comment>
<feature type="binding site" evidence="12">
    <location>
        <position position="305"/>
    </location>
    <ligand>
        <name>UDP-N-acetyl-alpha-D-glucosamine</name>
        <dbReference type="ChEBI" id="CHEBI:57705"/>
    </ligand>
</feature>
<keyword evidence="8 12" id="KW-0131">Cell cycle</keyword>
<dbReference type="CDD" id="cd01555">
    <property type="entry name" value="UdpNAET"/>
    <property type="match status" value="1"/>
</dbReference>
<dbReference type="GO" id="GO:0008760">
    <property type="term" value="F:UDP-N-acetylglucosamine 1-carboxyvinyltransferase activity"/>
    <property type="evidence" value="ECO:0007669"/>
    <property type="project" value="UniProtKB-UniRule"/>
</dbReference>
<proteinExistence type="inferred from homology"/>
<evidence type="ECO:0000256" key="5">
    <source>
        <dbReference type="ARBA" id="ARBA00022679"/>
    </source>
</evidence>
<dbReference type="PANTHER" id="PTHR43783:SF1">
    <property type="entry name" value="UDP-N-ACETYLGLUCOSAMINE 1-CARBOXYVINYLTRANSFERASE"/>
    <property type="match status" value="1"/>
</dbReference>
<feature type="binding site" evidence="12">
    <location>
        <position position="92"/>
    </location>
    <ligand>
        <name>UDP-N-acetyl-alpha-D-glucosamine</name>
        <dbReference type="ChEBI" id="CHEBI:57705"/>
    </ligand>
</feature>
<evidence type="ECO:0000256" key="6">
    <source>
        <dbReference type="ARBA" id="ARBA00022960"/>
    </source>
</evidence>
<reference evidence="14 15" key="1">
    <citation type="submission" date="2018-08" db="EMBL/GenBank/DDBJ databases">
        <title>A genome reference for cultivated species of the human gut microbiota.</title>
        <authorList>
            <person name="Zou Y."/>
            <person name="Xue W."/>
            <person name="Luo G."/>
        </authorList>
    </citation>
    <scope>NUCLEOTIDE SEQUENCE [LARGE SCALE GENOMIC DNA]</scope>
    <source>
        <strain evidence="14 15">AM28-23</strain>
    </source>
</reference>
<dbReference type="UniPathway" id="UPA00219"/>
<evidence type="ECO:0000256" key="7">
    <source>
        <dbReference type="ARBA" id="ARBA00022984"/>
    </source>
</evidence>
<dbReference type="HAMAP" id="MF_00111">
    <property type="entry name" value="MurA"/>
    <property type="match status" value="1"/>
</dbReference>
<dbReference type="GO" id="GO:0019277">
    <property type="term" value="P:UDP-N-acetylgalactosamine biosynthetic process"/>
    <property type="evidence" value="ECO:0007669"/>
    <property type="project" value="InterPro"/>
</dbReference>
<feature type="binding site" evidence="12">
    <location>
        <begin position="22"/>
        <end position="23"/>
    </location>
    <ligand>
        <name>phosphoenolpyruvate</name>
        <dbReference type="ChEBI" id="CHEBI:58702"/>
    </ligand>
</feature>
<dbReference type="EMBL" id="QSKF01000009">
    <property type="protein sequence ID" value="RHE39067.1"/>
    <property type="molecule type" value="Genomic_DNA"/>
</dbReference>
<dbReference type="PANTHER" id="PTHR43783">
    <property type="entry name" value="UDP-N-ACETYLGLUCOSAMINE 1-CARBOXYVINYLTRANSFERASE"/>
    <property type="match status" value="1"/>
</dbReference>
<evidence type="ECO:0000256" key="2">
    <source>
        <dbReference type="ARBA" id="ARBA00004752"/>
    </source>
</evidence>
<name>A0A414J3R8_9FIRM</name>
<dbReference type="EC" id="2.5.1.7" evidence="12"/>
<comment type="caution">
    <text evidence="12">Lacks conserved residue(s) required for the propagation of feature annotation.</text>
</comment>
<evidence type="ECO:0000256" key="8">
    <source>
        <dbReference type="ARBA" id="ARBA00023306"/>
    </source>
</evidence>
<comment type="pathway">
    <text evidence="2 12">Cell wall biogenesis; peptidoglycan biosynthesis.</text>
</comment>
<dbReference type="InterPro" id="IPR013792">
    <property type="entry name" value="RNA3'P_cycl/enolpyr_Trfase_a/b"/>
</dbReference>
<dbReference type="AlphaFoldDB" id="A0A414J3R8"/>
<dbReference type="NCBIfam" id="NF006873">
    <property type="entry name" value="PRK09369.1"/>
    <property type="match status" value="1"/>
</dbReference>
<evidence type="ECO:0000256" key="3">
    <source>
        <dbReference type="ARBA" id="ARBA00022490"/>
    </source>
</evidence>
<gene>
    <name evidence="12 14" type="primary">murA</name>
    <name evidence="14" type="ORF">DW740_12080</name>
</gene>
<feature type="active site" description="Proton donor" evidence="12">
    <location>
        <position position="116"/>
    </location>
</feature>
<dbReference type="Pfam" id="PF00275">
    <property type="entry name" value="EPSP_synthase"/>
    <property type="match status" value="1"/>
</dbReference>
<evidence type="ECO:0000256" key="1">
    <source>
        <dbReference type="ARBA" id="ARBA00004496"/>
    </source>
</evidence>
<feature type="modified residue" description="2-(S-cysteinyl)pyruvic acid O-phosphothioketal" evidence="12">
    <location>
        <position position="116"/>
    </location>
</feature>
<dbReference type="GO" id="GO:0051301">
    <property type="term" value="P:cell division"/>
    <property type="evidence" value="ECO:0007669"/>
    <property type="project" value="UniProtKB-KW"/>
</dbReference>
<dbReference type="InterPro" id="IPR050068">
    <property type="entry name" value="MurA_subfamily"/>
</dbReference>
<evidence type="ECO:0000256" key="9">
    <source>
        <dbReference type="ARBA" id="ARBA00023316"/>
    </source>
</evidence>
<feature type="domain" description="Enolpyruvate transferase" evidence="13">
    <location>
        <begin position="9"/>
        <end position="401"/>
    </location>
</feature>